<comment type="caution">
    <text evidence="1">The sequence shown here is derived from an EMBL/GenBank/DDBJ whole genome shotgun (WGS) entry which is preliminary data.</text>
</comment>
<reference evidence="1" key="1">
    <citation type="submission" date="2023-04" db="EMBL/GenBank/DDBJ databases">
        <title>Ambrosiozyma monospora NBRC 10751.</title>
        <authorList>
            <person name="Ichikawa N."/>
            <person name="Sato H."/>
            <person name="Tonouchi N."/>
        </authorList>
    </citation>
    <scope>NUCLEOTIDE SEQUENCE</scope>
    <source>
        <strain evidence="1">NBRC 10751</strain>
    </source>
</reference>
<dbReference type="EMBL" id="BSXS01001022">
    <property type="protein sequence ID" value="GME74802.1"/>
    <property type="molecule type" value="Genomic_DNA"/>
</dbReference>
<evidence type="ECO:0000313" key="1">
    <source>
        <dbReference type="EMBL" id="GME74802.1"/>
    </source>
</evidence>
<proteinExistence type="predicted"/>
<sequence>MFSNRIASFPFRTFRYTTRFSTRRSFSIFPNFKTSTKSSFFKQQFRRFNSSQTSTNGKKKTGIKALMQEYGYSALGVYLGLSCIDLPLCFLLVHSQGADKISEFQDQVLSWIGWGKEKNLDNLEPSSTSQEKEKKSTFLTEFAVAYAIHKSLIFIRLPITAAITPAIVKKLRSLGFNVGKLHHATRSTIEDVGLKKTMSVSGAKSVARGIKTNKPANTINAVKDASASNNPKFGKTAGKGSRWFF</sequence>
<keyword evidence="2" id="KW-1185">Reference proteome</keyword>
<dbReference type="Proteomes" id="UP001165064">
    <property type="component" value="Unassembled WGS sequence"/>
</dbReference>
<evidence type="ECO:0000313" key="2">
    <source>
        <dbReference type="Proteomes" id="UP001165064"/>
    </source>
</evidence>
<protein>
    <submittedName>
        <fullName evidence="1">Unnamed protein product</fullName>
    </submittedName>
</protein>
<name>A0ACB5SWP6_AMBMO</name>
<organism evidence="1 2">
    <name type="scientific">Ambrosiozyma monospora</name>
    <name type="common">Yeast</name>
    <name type="synonym">Endomycopsis monosporus</name>
    <dbReference type="NCBI Taxonomy" id="43982"/>
    <lineage>
        <taxon>Eukaryota</taxon>
        <taxon>Fungi</taxon>
        <taxon>Dikarya</taxon>
        <taxon>Ascomycota</taxon>
        <taxon>Saccharomycotina</taxon>
        <taxon>Pichiomycetes</taxon>
        <taxon>Pichiales</taxon>
        <taxon>Pichiaceae</taxon>
        <taxon>Ambrosiozyma</taxon>
    </lineage>
</organism>
<accession>A0ACB5SWP6</accession>
<gene>
    <name evidence="1" type="ORF">Amon02_000189900</name>
</gene>